<organism evidence="1 2">
    <name type="scientific">Lymnaea stagnalis</name>
    <name type="common">Great pond snail</name>
    <name type="synonym">Helix stagnalis</name>
    <dbReference type="NCBI Taxonomy" id="6523"/>
    <lineage>
        <taxon>Eukaryota</taxon>
        <taxon>Metazoa</taxon>
        <taxon>Spiralia</taxon>
        <taxon>Lophotrochozoa</taxon>
        <taxon>Mollusca</taxon>
        <taxon>Gastropoda</taxon>
        <taxon>Heterobranchia</taxon>
        <taxon>Euthyneura</taxon>
        <taxon>Panpulmonata</taxon>
        <taxon>Hygrophila</taxon>
        <taxon>Lymnaeoidea</taxon>
        <taxon>Lymnaeidae</taxon>
        <taxon>Lymnaea</taxon>
    </lineage>
</organism>
<keyword evidence="2" id="KW-1185">Reference proteome</keyword>
<dbReference type="EMBL" id="CAXITT010000576">
    <property type="protein sequence ID" value="CAL1543804.1"/>
    <property type="molecule type" value="Genomic_DNA"/>
</dbReference>
<name>A0AAV2IC17_LYMST</name>
<evidence type="ECO:0000313" key="1">
    <source>
        <dbReference type="EMBL" id="CAL1543804.1"/>
    </source>
</evidence>
<dbReference type="Proteomes" id="UP001497497">
    <property type="component" value="Unassembled WGS sequence"/>
</dbReference>
<comment type="caution">
    <text evidence="1">The sequence shown here is derived from an EMBL/GenBank/DDBJ whole genome shotgun (WGS) entry which is preliminary data.</text>
</comment>
<feature type="non-terminal residue" evidence="1">
    <location>
        <position position="1"/>
    </location>
</feature>
<evidence type="ECO:0000313" key="2">
    <source>
        <dbReference type="Proteomes" id="UP001497497"/>
    </source>
</evidence>
<feature type="non-terminal residue" evidence="1">
    <location>
        <position position="131"/>
    </location>
</feature>
<accession>A0AAV2IC17</accession>
<dbReference type="AlphaFoldDB" id="A0AAV2IC17"/>
<gene>
    <name evidence="1" type="ORF">GSLYS_00017317001</name>
</gene>
<reference evidence="1 2" key="1">
    <citation type="submission" date="2024-04" db="EMBL/GenBank/DDBJ databases">
        <authorList>
            <consortium name="Genoscope - CEA"/>
            <person name="William W."/>
        </authorList>
    </citation>
    <scope>NUCLEOTIDE SEQUENCE [LARGE SCALE GENOMIC DNA]</scope>
</reference>
<sequence>FQVRNPRLSLEFSSICTIDIKGSQCQGRKQGQECYCVIVSEEEYRLVANVTAKHGYSQNYIRLWWPDSPKDQAHGQPSSSDTLPFIESQKNPDKIVLQMNYDPISHDNCLLHIKQGRNYTFTFCALNLKQP</sequence>
<protein>
    <submittedName>
        <fullName evidence="1">Uncharacterized protein</fullName>
    </submittedName>
</protein>
<proteinExistence type="predicted"/>